<evidence type="ECO:0000256" key="6">
    <source>
        <dbReference type="ARBA" id="ARBA00022777"/>
    </source>
</evidence>
<sequence length="666" mass="70162">MAWPRAFAALICAASLAVLAWCVVLLARWPDVGVLVTVVVIAFLLPALALGLVIALRRPHNRIAPLLCLVGAVPLLVVGLGDEYTAVVAAHPGALPVSALVVGLSQGSWMLLYLPPAFLMLVFPDGRLPGRNWRWVAAGLVVVPAAFIVLCALDPAPYPPPFTDVPHALGVVPAQIAPIGIALPVAFLGLLVASAAAMIVRYRRADGPVARAQVRWFALGATLLPLTLLLCWLSYLVFDTPDLVVVGLGLTAVAIPAATAIAVLRHDLYDVDRAFSATITYGLLSALLLAIFATMEVAGGVLFGRDSAEAAAVATAICALALSPLRSRLKDQVDRRFYPLRRSVRDAVAQLRTQVDAGVARPEDLPAVLRVALRDPGLRVGYVLPGRAGLVDEHCVPVVDVGHEVPVRLGDTHIGSLLPSATTATRELLRETASGCALLVEVIRSRLEIREALQEVAESRARLLQAGYRERRRLERDLHDGAQQRLVSLGMSIRIAQRHLSDEGAGARAEIDGLLDQAVAELGTAVAELRAIAQGLRPLDLDSGLGPAIRSLTTALPIPVRLDVLDEDVPDEVATTAYYVASEALANVVKHADAENIDVCVIRRDGHVVVRVSDDGRGGAVARPGSGLAGLVDRVAAAGGRFSVGHGVGTDTATGTMIEAVLPCGP</sequence>
<dbReference type="InterPro" id="IPR003594">
    <property type="entry name" value="HATPase_dom"/>
</dbReference>
<keyword evidence="4" id="KW-0808">Transferase</keyword>
<dbReference type="InterPro" id="IPR011712">
    <property type="entry name" value="Sig_transdc_His_kin_sub3_dim/P"/>
</dbReference>
<comment type="caution">
    <text evidence="12">The sequence shown here is derived from an EMBL/GenBank/DDBJ whole genome shotgun (WGS) entry which is preliminary data.</text>
</comment>
<feature type="domain" description="Signal transduction histidine kinase subgroup 3 dimerisation and phosphoacceptor" evidence="11">
    <location>
        <begin position="470"/>
        <end position="540"/>
    </location>
</feature>
<keyword evidence="8" id="KW-0902">Two-component regulatory system</keyword>
<feature type="transmembrane region" description="Helical" evidence="9">
    <location>
        <begin position="135"/>
        <end position="156"/>
    </location>
</feature>
<keyword evidence="9" id="KW-0472">Membrane</keyword>
<evidence type="ECO:0000256" key="2">
    <source>
        <dbReference type="ARBA" id="ARBA00012438"/>
    </source>
</evidence>
<keyword evidence="3" id="KW-0597">Phosphoprotein</keyword>
<evidence type="ECO:0000256" key="1">
    <source>
        <dbReference type="ARBA" id="ARBA00000085"/>
    </source>
</evidence>
<feature type="transmembrane region" description="Helical" evidence="9">
    <location>
        <begin position="176"/>
        <end position="202"/>
    </location>
</feature>
<keyword evidence="9" id="KW-0812">Transmembrane</keyword>
<keyword evidence="7" id="KW-0067">ATP-binding</keyword>
<gene>
    <name evidence="12" type="ORF">ACFSJD_37845</name>
</gene>
<dbReference type="RefSeq" id="WP_344719456.1">
    <property type="nucleotide sequence ID" value="NZ_BAAAUS010000004.1"/>
</dbReference>
<dbReference type="Proteomes" id="UP001597114">
    <property type="component" value="Unassembled WGS sequence"/>
</dbReference>
<dbReference type="EMBL" id="JBHUCO010000061">
    <property type="protein sequence ID" value="MFD1523300.1"/>
    <property type="molecule type" value="Genomic_DNA"/>
</dbReference>
<feature type="transmembrane region" description="Helical" evidence="9">
    <location>
        <begin position="63"/>
        <end position="80"/>
    </location>
</feature>
<proteinExistence type="predicted"/>
<evidence type="ECO:0000256" key="8">
    <source>
        <dbReference type="ARBA" id="ARBA00023012"/>
    </source>
</evidence>
<dbReference type="PANTHER" id="PTHR24421">
    <property type="entry name" value="NITRATE/NITRITE SENSOR PROTEIN NARX-RELATED"/>
    <property type="match status" value="1"/>
</dbReference>
<reference evidence="13" key="1">
    <citation type="journal article" date="2019" name="Int. J. Syst. Evol. Microbiol.">
        <title>The Global Catalogue of Microorganisms (GCM) 10K type strain sequencing project: providing services to taxonomists for standard genome sequencing and annotation.</title>
        <authorList>
            <consortium name="The Broad Institute Genomics Platform"/>
            <consortium name="The Broad Institute Genome Sequencing Center for Infectious Disease"/>
            <person name="Wu L."/>
            <person name="Ma J."/>
        </authorList>
    </citation>
    <scope>NUCLEOTIDE SEQUENCE [LARGE SCALE GENOMIC DNA]</scope>
    <source>
        <strain evidence="13">CCM 7043</strain>
    </source>
</reference>
<feature type="transmembrane region" description="Helical" evidence="9">
    <location>
        <begin position="243"/>
        <end position="263"/>
    </location>
</feature>
<keyword evidence="6 12" id="KW-0418">Kinase</keyword>
<dbReference type="InterPro" id="IPR036890">
    <property type="entry name" value="HATPase_C_sf"/>
</dbReference>
<dbReference type="InterPro" id="IPR050482">
    <property type="entry name" value="Sensor_HK_TwoCompSys"/>
</dbReference>
<evidence type="ECO:0000256" key="7">
    <source>
        <dbReference type="ARBA" id="ARBA00022840"/>
    </source>
</evidence>
<evidence type="ECO:0000313" key="12">
    <source>
        <dbReference type="EMBL" id="MFD1523300.1"/>
    </source>
</evidence>
<keyword evidence="13" id="KW-1185">Reference proteome</keyword>
<feature type="transmembrane region" description="Helical" evidence="9">
    <location>
        <begin position="214"/>
        <end position="237"/>
    </location>
</feature>
<organism evidence="12 13">
    <name type="scientific">Pseudonocardia yunnanensis</name>
    <dbReference type="NCBI Taxonomy" id="58107"/>
    <lineage>
        <taxon>Bacteria</taxon>
        <taxon>Bacillati</taxon>
        <taxon>Actinomycetota</taxon>
        <taxon>Actinomycetes</taxon>
        <taxon>Pseudonocardiales</taxon>
        <taxon>Pseudonocardiaceae</taxon>
        <taxon>Pseudonocardia</taxon>
    </lineage>
</organism>
<evidence type="ECO:0000259" key="10">
    <source>
        <dbReference type="Pfam" id="PF02518"/>
    </source>
</evidence>
<feature type="transmembrane region" description="Helical" evidence="9">
    <location>
        <begin position="100"/>
        <end position="123"/>
    </location>
</feature>
<evidence type="ECO:0000256" key="3">
    <source>
        <dbReference type="ARBA" id="ARBA00022553"/>
    </source>
</evidence>
<dbReference type="CDD" id="cd16917">
    <property type="entry name" value="HATPase_UhpB-NarQ-NarX-like"/>
    <property type="match status" value="1"/>
</dbReference>
<dbReference type="EC" id="2.7.13.3" evidence="2"/>
<evidence type="ECO:0000256" key="9">
    <source>
        <dbReference type="SAM" id="Phobius"/>
    </source>
</evidence>
<keyword evidence="9" id="KW-1133">Transmembrane helix</keyword>
<dbReference type="Pfam" id="PF07730">
    <property type="entry name" value="HisKA_3"/>
    <property type="match status" value="1"/>
</dbReference>
<accession>A0ABW4F957</accession>
<comment type="catalytic activity">
    <reaction evidence="1">
        <text>ATP + protein L-histidine = ADP + protein N-phospho-L-histidine.</text>
        <dbReference type="EC" id="2.7.13.3"/>
    </reaction>
</comment>
<protein>
    <recommendedName>
        <fullName evidence="2">histidine kinase</fullName>
        <ecNumber evidence="2">2.7.13.3</ecNumber>
    </recommendedName>
</protein>
<dbReference type="Gene3D" id="1.20.5.1930">
    <property type="match status" value="1"/>
</dbReference>
<dbReference type="SUPFAM" id="SSF55874">
    <property type="entry name" value="ATPase domain of HSP90 chaperone/DNA topoisomerase II/histidine kinase"/>
    <property type="match status" value="1"/>
</dbReference>
<name>A0ABW4F957_9PSEU</name>
<keyword evidence="5" id="KW-0547">Nucleotide-binding</keyword>
<evidence type="ECO:0000256" key="4">
    <source>
        <dbReference type="ARBA" id="ARBA00022679"/>
    </source>
</evidence>
<dbReference type="GO" id="GO:0016301">
    <property type="term" value="F:kinase activity"/>
    <property type="evidence" value="ECO:0007669"/>
    <property type="project" value="UniProtKB-KW"/>
</dbReference>
<feature type="domain" description="Histidine kinase/HSP90-like ATPase" evidence="10">
    <location>
        <begin position="576"/>
        <end position="649"/>
    </location>
</feature>
<evidence type="ECO:0000313" key="13">
    <source>
        <dbReference type="Proteomes" id="UP001597114"/>
    </source>
</evidence>
<feature type="transmembrane region" description="Helical" evidence="9">
    <location>
        <begin position="275"/>
        <end position="295"/>
    </location>
</feature>
<evidence type="ECO:0000259" key="11">
    <source>
        <dbReference type="Pfam" id="PF07730"/>
    </source>
</evidence>
<evidence type="ECO:0000256" key="5">
    <source>
        <dbReference type="ARBA" id="ARBA00022741"/>
    </source>
</evidence>
<dbReference type="Gene3D" id="3.30.565.10">
    <property type="entry name" value="Histidine kinase-like ATPase, C-terminal domain"/>
    <property type="match status" value="1"/>
</dbReference>
<dbReference type="Pfam" id="PF02518">
    <property type="entry name" value="HATPase_c"/>
    <property type="match status" value="1"/>
</dbReference>
<feature type="transmembrane region" description="Helical" evidence="9">
    <location>
        <begin position="32"/>
        <end position="56"/>
    </location>
</feature>
<dbReference type="PANTHER" id="PTHR24421:SF10">
    <property type="entry name" value="NITRATE_NITRITE SENSOR PROTEIN NARQ"/>
    <property type="match status" value="1"/>
</dbReference>